<reference evidence="4 5" key="1">
    <citation type="submission" date="2014-09" db="EMBL/GenBank/DDBJ databases">
        <title>Sporocytophaga myxococcoides PG-01 genome sequencing.</title>
        <authorList>
            <person name="Liu L."/>
            <person name="Gao P.J."/>
            <person name="Chen G.J."/>
            <person name="Wang L.S."/>
        </authorList>
    </citation>
    <scope>NUCLEOTIDE SEQUENCE [LARGE SCALE GENOMIC DNA]</scope>
    <source>
        <strain evidence="4 5">PG-01</strain>
    </source>
</reference>
<evidence type="ECO:0000259" key="2">
    <source>
        <dbReference type="PROSITE" id="PS50110"/>
    </source>
</evidence>
<dbReference type="GO" id="GO:0000156">
    <property type="term" value="F:phosphorelay response regulator activity"/>
    <property type="evidence" value="ECO:0007669"/>
    <property type="project" value="InterPro"/>
</dbReference>
<dbReference type="PANTHER" id="PTHR37299:SF1">
    <property type="entry name" value="STAGE 0 SPORULATION PROTEIN A HOMOLOG"/>
    <property type="match status" value="1"/>
</dbReference>
<dbReference type="EMBL" id="BBLT01000009">
    <property type="protein sequence ID" value="GAL86735.1"/>
    <property type="molecule type" value="Genomic_DNA"/>
</dbReference>
<keyword evidence="5" id="KW-1185">Reference proteome</keyword>
<dbReference type="PROSITE" id="PS50930">
    <property type="entry name" value="HTH_LYTTR"/>
    <property type="match status" value="1"/>
</dbReference>
<dbReference type="Gene3D" id="2.40.50.1020">
    <property type="entry name" value="LytTr DNA-binding domain"/>
    <property type="match status" value="1"/>
</dbReference>
<accession>A0A098LII2</accession>
<dbReference type="SUPFAM" id="SSF52172">
    <property type="entry name" value="CheY-like"/>
    <property type="match status" value="1"/>
</dbReference>
<dbReference type="SMART" id="SM00448">
    <property type="entry name" value="REC"/>
    <property type="match status" value="1"/>
</dbReference>
<comment type="caution">
    <text evidence="4">The sequence shown here is derived from an EMBL/GenBank/DDBJ whole genome shotgun (WGS) entry which is preliminary data.</text>
</comment>
<evidence type="ECO:0000313" key="4">
    <source>
        <dbReference type="EMBL" id="GAL86735.1"/>
    </source>
</evidence>
<organism evidence="4 5">
    <name type="scientific">Sporocytophaga myxococcoides</name>
    <dbReference type="NCBI Taxonomy" id="153721"/>
    <lineage>
        <taxon>Bacteria</taxon>
        <taxon>Pseudomonadati</taxon>
        <taxon>Bacteroidota</taxon>
        <taxon>Cytophagia</taxon>
        <taxon>Cytophagales</taxon>
        <taxon>Cytophagaceae</taxon>
        <taxon>Sporocytophaga</taxon>
    </lineage>
</organism>
<protein>
    <submittedName>
        <fullName evidence="4">LytTR family two component transcriptional regulator</fullName>
    </submittedName>
</protein>
<proteinExistence type="predicted"/>
<dbReference type="RefSeq" id="WP_045467140.1">
    <property type="nucleotide sequence ID" value="NZ_BBLT01000009.1"/>
</dbReference>
<sequence length="232" mass="26729">MIRCIAIDDEPLALDIIENYISKLPELKLEGRYTNPLEALDVLNKNTVDLLFLDIQMSELSGIQLLKALPNPPVVIFTTAYQKYALEGYELDVADYLLKPIPFERFLKAVNKVKDLLSLQRNTTDQNPLKDYIFVKSDYQLVKINLDDIIYIEGLKDYVKIFAGTKPIFAHQNMKSIESKLTNDFLRIHKSYIISLKKIEAVQKNMVRIAGLELPVGEMYKEQLFKIINENS</sequence>
<feature type="modified residue" description="4-aspartylphosphate" evidence="1">
    <location>
        <position position="54"/>
    </location>
</feature>
<keyword evidence="1" id="KW-0597">Phosphoprotein</keyword>
<dbReference type="GO" id="GO:0003677">
    <property type="term" value="F:DNA binding"/>
    <property type="evidence" value="ECO:0007669"/>
    <property type="project" value="InterPro"/>
</dbReference>
<evidence type="ECO:0000256" key="1">
    <source>
        <dbReference type="PROSITE-ProRule" id="PRU00169"/>
    </source>
</evidence>
<dbReference type="PANTHER" id="PTHR37299">
    <property type="entry name" value="TRANSCRIPTIONAL REGULATOR-RELATED"/>
    <property type="match status" value="1"/>
</dbReference>
<feature type="domain" description="Response regulatory" evidence="2">
    <location>
        <begin position="3"/>
        <end position="114"/>
    </location>
</feature>
<dbReference type="AlphaFoldDB" id="A0A098LII2"/>
<dbReference type="InterPro" id="IPR046947">
    <property type="entry name" value="LytR-like"/>
</dbReference>
<dbReference type="STRING" id="153721.MYP_3965"/>
<dbReference type="SMART" id="SM00850">
    <property type="entry name" value="LytTR"/>
    <property type="match status" value="1"/>
</dbReference>
<dbReference type="eggNOG" id="COG3279">
    <property type="taxonomic scope" value="Bacteria"/>
</dbReference>
<dbReference type="PROSITE" id="PS50110">
    <property type="entry name" value="RESPONSE_REGULATORY"/>
    <property type="match status" value="1"/>
</dbReference>
<dbReference type="InterPro" id="IPR007492">
    <property type="entry name" value="LytTR_DNA-bd_dom"/>
</dbReference>
<name>A0A098LII2_9BACT</name>
<evidence type="ECO:0000313" key="5">
    <source>
        <dbReference type="Proteomes" id="UP000030185"/>
    </source>
</evidence>
<dbReference type="Gene3D" id="3.40.50.2300">
    <property type="match status" value="1"/>
</dbReference>
<feature type="domain" description="HTH LytTR-type" evidence="3">
    <location>
        <begin position="133"/>
        <end position="204"/>
    </location>
</feature>
<dbReference type="InterPro" id="IPR011006">
    <property type="entry name" value="CheY-like_superfamily"/>
</dbReference>
<dbReference type="OrthoDB" id="1646880at2"/>
<gene>
    <name evidence="4" type="ORF">MYP_3965</name>
</gene>
<dbReference type="Pfam" id="PF04397">
    <property type="entry name" value="LytTR"/>
    <property type="match status" value="1"/>
</dbReference>
<evidence type="ECO:0000259" key="3">
    <source>
        <dbReference type="PROSITE" id="PS50930"/>
    </source>
</evidence>
<dbReference type="Proteomes" id="UP000030185">
    <property type="component" value="Unassembled WGS sequence"/>
</dbReference>
<dbReference type="Pfam" id="PF00072">
    <property type="entry name" value="Response_reg"/>
    <property type="match status" value="1"/>
</dbReference>
<dbReference type="InterPro" id="IPR001789">
    <property type="entry name" value="Sig_transdc_resp-reg_receiver"/>
</dbReference>